<dbReference type="PROSITE" id="PS50994">
    <property type="entry name" value="INTEGRASE"/>
    <property type="match status" value="1"/>
</dbReference>
<keyword evidence="3" id="KW-1185">Reference proteome</keyword>
<reference evidence="2" key="1">
    <citation type="submission" date="2021-12" db="EMBL/GenBank/DDBJ databases">
        <authorList>
            <person name="Rodrigo-Torres L."/>
            <person name="Arahal R. D."/>
            <person name="Lucena T."/>
        </authorList>
    </citation>
    <scope>NUCLEOTIDE SEQUENCE</scope>
    <source>
        <strain evidence="2">CECT 8858</strain>
    </source>
</reference>
<evidence type="ECO:0000259" key="1">
    <source>
        <dbReference type="PROSITE" id="PS50994"/>
    </source>
</evidence>
<dbReference type="EMBL" id="CAKLPY010000008">
    <property type="protein sequence ID" value="CAH0997910.1"/>
    <property type="molecule type" value="Genomic_DNA"/>
</dbReference>
<gene>
    <name evidence="2" type="ORF">EMA8858_04045</name>
</gene>
<dbReference type="SUPFAM" id="SSF53098">
    <property type="entry name" value="Ribonuclease H-like"/>
    <property type="match status" value="1"/>
</dbReference>
<dbReference type="Proteomes" id="UP000837932">
    <property type="component" value="Unassembled WGS sequence"/>
</dbReference>
<protein>
    <recommendedName>
        <fullName evidence="1">Integrase catalytic domain-containing protein</fullName>
    </recommendedName>
</protein>
<feature type="domain" description="Integrase catalytic" evidence="1">
    <location>
        <begin position="202"/>
        <end position="396"/>
    </location>
</feature>
<dbReference type="Gene3D" id="3.30.420.10">
    <property type="entry name" value="Ribonuclease H-like superfamily/Ribonuclease H"/>
    <property type="match status" value="1"/>
</dbReference>
<proteinExistence type="predicted"/>
<accession>A0ABM9AWL5</accession>
<organism evidence="2 3">
    <name type="scientific">Emticicia aquatica</name>
    <dbReference type="NCBI Taxonomy" id="1681835"/>
    <lineage>
        <taxon>Bacteria</taxon>
        <taxon>Pseudomonadati</taxon>
        <taxon>Bacteroidota</taxon>
        <taxon>Cytophagia</taxon>
        <taxon>Cytophagales</taxon>
        <taxon>Leadbetterellaceae</taxon>
        <taxon>Emticicia</taxon>
    </lineage>
</organism>
<name>A0ABM9AWL5_9BACT</name>
<dbReference type="InterPro" id="IPR036397">
    <property type="entry name" value="RNaseH_sf"/>
</dbReference>
<evidence type="ECO:0000313" key="2">
    <source>
        <dbReference type="EMBL" id="CAH0997910.1"/>
    </source>
</evidence>
<dbReference type="Pfam" id="PF00665">
    <property type="entry name" value="rve"/>
    <property type="match status" value="1"/>
</dbReference>
<comment type="caution">
    <text evidence="2">The sequence shown here is derived from an EMBL/GenBank/DDBJ whole genome shotgun (WGS) entry which is preliminary data.</text>
</comment>
<evidence type="ECO:0000313" key="3">
    <source>
        <dbReference type="Proteomes" id="UP000837932"/>
    </source>
</evidence>
<dbReference type="InterPro" id="IPR001584">
    <property type="entry name" value="Integrase_cat-core"/>
</dbReference>
<dbReference type="InterPro" id="IPR012337">
    <property type="entry name" value="RNaseH-like_sf"/>
</dbReference>
<sequence length="396" mass="45853">MIENLKSNKFDYDKENNSLYQREMVLLNIAVDNSEMFIVEFREYKIPKNKISPYCKTYATLKLLIQFEHLKIHEKYNLYNAISDSEFSFQSNNIDYFYAKYADIVAFGLVRSITHKGVSNKNANKITKTHEDLVGHFYRHGNKLSRTDILQKVDTALKLKNLQPISLSTVKRILLNNDNKNLDDMVRNGETWMKNTILPFLIRSEPENSGDHYQIDATKLQIYCKEGSREGAFLWIAVVIDGYSRQIMGFAIADKETPDLYAKALKSAFLRANWLPAEILRDNYLGYTRDNELCDLIQQTENLGVIWRAHKVGNPRDKGIVESFNHIFNTVFCKQISGYIGEGIKSKNINARPNPEMLTFMKKNKLLLNIDEVILRVTASIHKYNRDGTQNEKIPL</sequence>